<gene>
    <name evidence="1" type="ORF">BPLLOOKG_00023</name>
    <name evidence="2" type="ORF">EGELPFMD_00025</name>
</gene>
<dbReference type="InterPro" id="IPR036052">
    <property type="entry name" value="TrpB-like_PALP_sf"/>
</dbReference>
<dbReference type="EMBL" id="MT630864">
    <property type="protein sequence ID" value="QNO43797.1"/>
    <property type="molecule type" value="Genomic_DNA"/>
</dbReference>
<dbReference type="EMBL" id="MT631442">
    <property type="protein sequence ID" value="QNO50605.1"/>
    <property type="molecule type" value="Genomic_DNA"/>
</dbReference>
<protein>
    <submittedName>
        <fullName evidence="1">Uncharacterized protein</fullName>
    </submittedName>
</protein>
<evidence type="ECO:0000313" key="1">
    <source>
        <dbReference type="EMBL" id="QNO43797.1"/>
    </source>
</evidence>
<dbReference type="AlphaFoldDB" id="A0A7G9Y713"/>
<sequence>MIKDLIIQLCGCSCENVKDMIDSNSITTSSILKMTQRTKFGICGGQFVPEMLMPTIEELNVGNWCCEDDLVVTRFEA</sequence>
<evidence type="ECO:0000313" key="2">
    <source>
        <dbReference type="EMBL" id="QNO50605.1"/>
    </source>
</evidence>
<accession>A0A7G9Y713</accession>
<dbReference type="Gene3D" id="3.40.50.1100">
    <property type="match status" value="1"/>
</dbReference>
<organism evidence="1">
    <name type="scientific">Candidatus Methanogaster sp. ANME-2c ERB4</name>
    <dbReference type="NCBI Taxonomy" id="2759911"/>
    <lineage>
        <taxon>Archaea</taxon>
        <taxon>Methanobacteriati</taxon>
        <taxon>Methanobacteriota</taxon>
        <taxon>Stenosarchaea group</taxon>
        <taxon>Methanomicrobia</taxon>
        <taxon>Methanosarcinales</taxon>
        <taxon>ANME-2 cluster</taxon>
        <taxon>Candidatus Methanogasteraceae</taxon>
        <taxon>Candidatus Methanogaster</taxon>
    </lineage>
</organism>
<name>A0A7G9Y713_9EURY</name>
<reference evidence="1" key="1">
    <citation type="submission" date="2020-06" db="EMBL/GenBank/DDBJ databases">
        <title>Unique genomic features of the anaerobic methanotrophic archaea.</title>
        <authorList>
            <person name="Chadwick G.L."/>
            <person name="Skennerton C.T."/>
            <person name="Laso-Perez R."/>
            <person name="Leu A.O."/>
            <person name="Speth D.R."/>
            <person name="Yu H."/>
            <person name="Morgan-Lang C."/>
            <person name="Hatzenpichler R."/>
            <person name="Goudeau D."/>
            <person name="Malmstrom R."/>
            <person name="Brazelton W.J."/>
            <person name="Woyke T."/>
            <person name="Hallam S.J."/>
            <person name="Tyson G.W."/>
            <person name="Wegener G."/>
            <person name="Boetius A."/>
            <person name="Orphan V."/>
        </authorList>
    </citation>
    <scope>NUCLEOTIDE SEQUENCE</scope>
</reference>
<proteinExistence type="predicted"/>